<dbReference type="EMBL" id="SPLM01000077">
    <property type="protein sequence ID" value="TMW61124.1"/>
    <property type="molecule type" value="Genomic_DNA"/>
</dbReference>
<gene>
    <name evidence="2" type="ORF">Poli38472_013587</name>
</gene>
<accession>A0A8K1FHL2</accession>
<dbReference type="PROSITE" id="PS50097">
    <property type="entry name" value="BTB"/>
    <property type="match status" value="1"/>
</dbReference>
<dbReference type="InterPro" id="IPR043454">
    <property type="entry name" value="NPH3/RPT2-like"/>
</dbReference>
<comment type="caution">
    <text evidence="2">The sequence shown here is derived from an EMBL/GenBank/DDBJ whole genome shotgun (WGS) entry which is preliminary data.</text>
</comment>
<sequence length="535" mass="57755">MMKALSAPTPRKLRKSCSLPTCSKQPGECMHCTCDGRCGQHEPGHCGVRREGSGKSCKRDGCARDETCFHSTRATCCHCRNLVSSSNRSSRKRARSELDGLSSPTSVDGMIPSLALQTTPVNDLFHEFRLSEEFLKKRKLNDADQIDDEHDDEDDDDLLFLTVADSEQVTQQIPTDLQDGDADDDVAALLAEPTTKQTTTTTIQTLAQLPVVSASTTMATKALSEYTQWSSRRQTCNLVVIVDGAQFNLHKHPMLLESQLLNTKARESVAALQTPVPVIQLPGFPGGGRAFEAMCIYAYTGEMQFTLESFPAMYAAINVLNMGLKAKSAARSFLTKQTQSPASLSELLKLTAAASAFAHEHSAAIVQELLMVCVDAVARMLALNEASMKAILSLSSELFLQITQELLSSRSPADLAADAVRQLCVQAELAQLHRDANESSDSTVDAASASTRCLALLQDALTPSAASSSSAMSMATAGAFGMDHEDDDALFVKMMYDFDFAPTSADQSGDDSFMAALEPFSFHDNSRALAEAFAV</sequence>
<organism evidence="2 3">
    <name type="scientific">Pythium oligandrum</name>
    <name type="common">Mycoparasitic fungus</name>
    <dbReference type="NCBI Taxonomy" id="41045"/>
    <lineage>
        <taxon>Eukaryota</taxon>
        <taxon>Sar</taxon>
        <taxon>Stramenopiles</taxon>
        <taxon>Oomycota</taxon>
        <taxon>Peronosporomycetes</taxon>
        <taxon>Pythiales</taxon>
        <taxon>Pythiaceae</taxon>
        <taxon>Pythium</taxon>
    </lineage>
</organism>
<reference evidence="2" key="1">
    <citation type="submission" date="2019-03" db="EMBL/GenBank/DDBJ databases">
        <title>Long read genome sequence of the mycoparasitic Pythium oligandrum ATCC 38472 isolated from sugarbeet rhizosphere.</title>
        <authorList>
            <person name="Gaulin E."/>
        </authorList>
    </citation>
    <scope>NUCLEOTIDE SEQUENCE</scope>
    <source>
        <strain evidence="2">ATCC 38472_TT</strain>
    </source>
</reference>
<name>A0A8K1FHL2_PYTOL</name>
<dbReference type="PANTHER" id="PTHR32370">
    <property type="entry name" value="OS12G0117600 PROTEIN"/>
    <property type="match status" value="1"/>
</dbReference>
<dbReference type="Gene3D" id="3.30.710.10">
    <property type="entry name" value="Potassium Channel Kv1.1, Chain A"/>
    <property type="match status" value="1"/>
</dbReference>
<evidence type="ECO:0000259" key="1">
    <source>
        <dbReference type="PROSITE" id="PS50097"/>
    </source>
</evidence>
<dbReference type="InterPro" id="IPR011333">
    <property type="entry name" value="SKP1/BTB/POZ_sf"/>
</dbReference>
<keyword evidence="3" id="KW-1185">Reference proteome</keyword>
<dbReference type="OrthoDB" id="624345at2759"/>
<evidence type="ECO:0000313" key="3">
    <source>
        <dbReference type="Proteomes" id="UP000794436"/>
    </source>
</evidence>
<protein>
    <recommendedName>
        <fullName evidence="1">BTB domain-containing protein</fullName>
    </recommendedName>
</protein>
<feature type="domain" description="BTB" evidence="1">
    <location>
        <begin position="236"/>
        <end position="307"/>
    </location>
</feature>
<dbReference type="SUPFAM" id="SSF54695">
    <property type="entry name" value="POZ domain"/>
    <property type="match status" value="1"/>
</dbReference>
<dbReference type="AlphaFoldDB" id="A0A8K1FHL2"/>
<dbReference type="InterPro" id="IPR000210">
    <property type="entry name" value="BTB/POZ_dom"/>
</dbReference>
<proteinExistence type="predicted"/>
<dbReference type="Proteomes" id="UP000794436">
    <property type="component" value="Unassembled WGS sequence"/>
</dbReference>
<evidence type="ECO:0000313" key="2">
    <source>
        <dbReference type="EMBL" id="TMW61124.1"/>
    </source>
</evidence>